<evidence type="ECO:0000313" key="2">
    <source>
        <dbReference type="Proteomes" id="UP000007952"/>
    </source>
</evidence>
<dbReference type="STRING" id="859194.MHF_0532"/>
<name>F6FHV6_MYCHI</name>
<dbReference type="BioCyc" id="MHAE859194:G1GR7-520-MONOMER"/>
<accession>F6FHV6</accession>
<reference evidence="1 2" key="1">
    <citation type="journal article" date="2011" name="J. Bacteriol.">
        <title>Complete genome sequences of two hemotropic Mycoplasmas, Mycoplasma haemofelis strain Ohio2 and Mycoplasma suis strain Illinois.</title>
        <authorList>
            <person name="Messick J.B."/>
            <person name="Santos A.P."/>
            <person name="Guimaraes A.M."/>
        </authorList>
    </citation>
    <scope>NUCLEOTIDE SEQUENCE [LARGE SCALE GENOMIC DNA]</scope>
    <source>
        <strain evidence="1 2">Ohio2</strain>
    </source>
</reference>
<evidence type="ECO:0000313" key="1">
    <source>
        <dbReference type="EMBL" id="AEG72804.1"/>
    </source>
</evidence>
<reference key="2">
    <citation type="submission" date="2011-05" db="EMBL/GenBank/DDBJ databases">
        <title>The Genome of Mycoplasma haemofelis Strain Ohio2, a pathogenic hemoplasma of the cat.</title>
        <authorList>
            <person name="Santos A.P."/>
            <person name="Guimaraes A.M.S."/>
            <person name="SanMiguel P.J."/>
            <person name="Martin S.W."/>
            <person name="Messick J.B."/>
        </authorList>
    </citation>
    <scope>NUCLEOTIDE SEQUENCE</scope>
    <source>
        <strain>Ohio2</strain>
    </source>
</reference>
<sequence>MSLTTKAGVALAGSAGASTGGYLIYSHVSSNRETFKSKIEATKKSLISNNEAQWDVKISLYGKTGNTHKITINNQEKSSITKKELSNWCSKNLSQEYSNSNKSLFSTFEKWCLTPSIKEALSKESGTLIPVDDPLNTEWQSQITSKSSKVQSDLITTLKLPAENTNTVNPETLRAWCKENIEKEYISETENNYPLTKDWCLKA</sequence>
<protein>
    <submittedName>
        <fullName evidence="1">Uncharacterized protein</fullName>
    </submittedName>
</protein>
<gene>
    <name evidence="1" type="ordered locus">MHF_0532</name>
</gene>
<dbReference type="HOGENOM" id="CLU_098620_2_0_14"/>
<dbReference type="EMBL" id="CP002808">
    <property type="protein sequence ID" value="AEG72804.1"/>
    <property type="molecule type" value="Genomic_DNA"/>
</dbReference>
<dbReference type="KEGG" id="mhf:MHF_0532"/>
<proteinExistence type="predicted"/>
<dbReference type="Proteomes" id="UP000007952">
    <property type="component" value="Chromosome"/>
</dbReference>
<dbReference type="AlphaFoldDB" id="F6FHV6"/>
<organism evidence="1 2">
    <name type="scientific">Mycoplasma haemofelis (strain Ohio2)</name>
    <dbReference type="NCBI Taxonomy" id="859194"/>
    <lineage>
        <taxon>Bacteria</taxon>
        <taxon>Bacillati</taxon>
        <taxon>Mycoplasmatota</taxon>
        <taxon>Mollicutes</taxon>
        <taxon>Mycoplasmataceae</taxon>
        <taxon>Mycoplasma</taxon>
    </lineage>
</organism>